<keyword evidence="11" id="KW-1185">Reference proteome</keyword>
<evidence type="ECO:0000313" key="11">
    <source>
        <dbReference type="Proteomes" id="UP000240912"/>
    </source>
</evidence>
<dbReference type="GO" id="GO:0022857">
    <property type="term" value="F:transmembrane transporter activity"/>
    <property type="evidence" value="ECO:0007669"/>
    <property type="project" value="InterPro"/>
</dbReference>
<gene>
    <name evidence="10" type="ORF">C7T94_11470</name>
</gene>
<evidence type="ECO:0000256" key="5">
    <source>
        <dbReference type="ARBA" id="ARBA00022692"/>
    </source>
</evidence>
<dbReference type="Pfam" id="PF07690">
    <property type="entry name" value="MFS_1"/>
    <property type="match status" value="2"/>
</dbReference>
<keyword evidence="4" id="KW-0813">Transport</keyword>
<dbReference type="InterPro" id="IPR005829">
    <property type="entry name" value="Sugar_transporter_CS"/>
</dbReference>
<protein>
    <submittedName>
        <fullName evidence="10">Tetracycline resistance MFS efflux pump</fullName>
    </submittedName>
</protein>
<dbReference type="OrthoDB" id="9793283at2"/>
<dbReference type="InterPro" id="IPR036259">
    <property type="entry name" value="MFS_trans_sf"/>
</dbReference>
<evidence type="ECO:0000259" key="9">
    <source>
        <dbReference type="PROSITE" id="PS50850"/>
    </source>
</evidence>
<dbReference type="PANTHER" id="PTHR23504:SF15">
    <property type="entry name" value="MAJOR FACILITATOR SUPERFAMILY (MFS) PROFILE DOMAIN-CONTAINING PROTEIN"/>
    <property type="match status" value="1"/>
</dbReference>
<dbReference type="PANTHER" id="PTHR23504">
    <property type="entry name" value="MAJOR FACILITATOR SUPERFAMILY DOMAIN-CONTAINING PROTEIN 10"/>
    <property type="match status" value="1"/>
</dbReference>
<dbReference type="SUPFAM" id="SSF103473">
    <property type="entry name" value="MFS general substrate transporter"/>
    <property type="match status" value="1"/>
</dbReference>
<dbReference type="Proteomes" id="UP000240912">
    <property type="component" value="Unassembled WGS sequence"/>
</dbReference>
<evidence type="ECO:0000256" key="8">
    <source>
        <dbReference type="SAM" id="Phobius"/>
    </source>
</evidence>
<keyword evidence="7 8" id="KW-0472">Membrane</keyword>
<feature type="transmembrane region" description="Helical" evidence="8">
    <location>
        <begin position="165"/>
        <end position="185"/>
    </location>
</feature>
<feature type="transmembrane region" description="Helical" evidence="8">
    <location>
        <begin position="217"/>
        <end position="241"/>
    </location>
</feature>
<feature type="transmembrane region" description="Helical" evidence="8">
    <location>
        <begin position="137"/>
        <end position="159"/>
    </location>
</feature>
<feature type="transmembrane region" description="Helical" evidence="8">
    <location>
        <begin position="374"/>
        <end position="396"/>
    </location>
</feature>
<evidence type="ECO:0000256" key="2">
    <source>
        <dbReference type="ARBA" id="ARBA00004141"/>
    </source>
</evidence>
<feature type="transmembrane region" description="Helical" evidence="8">
    <location>
        <begin position="48"/>
        <end position="67"/>
    </location>
</feature>
<dbReference type="GO" id="GO:0016020">
    <property type="term" value="C:membrane"/>
    <property type="evidence" value="ECO:0007669"/>
    <property type="project" value="UniProtKB-SubCell"/>
</dbReference>
<feature type="domain" description="Major facilitator superfamily (MFS) profile" evidence="9">
    <location>
        <begin position="8"/>
        <end position="403"/>
    </location>
</feature>
<feature type="transmembrane region" description="Helical" evidence="8">
    <location>
        <begin position="253"/>
        <end position="272"/>
    </location>
</feature>
<feature type="transmembrane region" description="Helical" evidence="8">
    <location>
        <begin position="284"/>
        <end position="309"/>
    </location>
</feature>
<evidence type="ECO:0000256" key="4">
    <source>
        <dbReference type="ARBA" id="ARBA00022448"/>
    </source>
</evidence>
<dbReference type="PROSITE" id="PS00216">
    <property type="entry name" value="SUGAR_TRANSPORT_1"/>
    <property type="match status" value="1"/>
</dbReference>
<dbReference type="EMBL" id="PYLS01000005">
    <property type="protein sequence ID" value="PST83210.1"/>
    <property type="molecule type" value="Genomic_DNA"/>
</dbReference>
<dbReference type="InterPro" id="IPR020846">
    <property type="entry name" value="MFS_dom"/>
</dbReference>
<feature type="transmembrane region" description="Helical" evidence="8">
    <location>
        <begin position="315"/>
        <end position="333"/>
    </location>
</feature>
<dbReference type="CDD" id="cd17388">
    <property type="entry name" value="MFS_TetA"/>
    <property type="match status" value="1"/>
</dbReference>
<keyword evidence="5 8" id="KW-0812">Transmembrane</keyword>
<dbReference type="InterPro" id="IPR001958">
    <property type="entry name" value="Tet-R_TetA/multi-R_MdtG-like"/>
</dbReference>
<sequence length="416" mass="44550">MKPRPNAAITFIFITMLIDFTGVGIIIPVVPTLIERLTGGGLAEAADYGGWLTIAYSAMLFISAPVLGGLSDRYGRRPVLLASLFGLGLDYLFLAFSPSVFWLFAGRIIAGITGASFSTAQAYIADVSTPETKAQNFGLVGAAFGLGFIIGPVIGGLLSKFGVQAPFLFAAGLSLLNCLYGFFILPESLPAAKRRKFEWRRANPVGSLRHIGRYPSIAGLLGAMVLLYISGHSVQSVWTYYTMHRFQWSETMVGYSLGFVGVTVALIQGWLIRIIIPKLGARRAVFIGLFLYAIGFVAFGLATAGWMMFAFLVPYALAGISGPAMQGIISNVIPDNAQGELQGIMSGLMSLTAMIGPLIMTQLFSYFIDKNAPVYLPGAPFFLSAALTLAGLLICMRSLRKYHGDKPVSAAAPSPH</sequence>
<comment type="caution">
    <text evidence="10">The sequence shown here is derived from an EMBL/GenBank/DDBJ whole genome shotgun (WGS) entry which is preliminary data.</text>
</comment>
<feature type="transmembrane region" description="Helical" evidence="8">
    <location>
        <begin position="79"/>
        <end position="96"/>
    </location>
</feature>
<feature type="transmembrane region" description="Helical" evidence="8">
    <location>
        <begin position="7"/>
        <end position="28"/>
    </location>
</feature>
<feature type="transmembrane region" description="Helical" evidence="8">
    <location>
        <begin position="102"/>
        <end position="125"/>
    </location>
</feature>
<evidence type="ECO:0000256" key="1">
    <source>
        <dbReference type="ARBA" id="ARBA00003279"/>
    </source>
</evidence>
<feature type="transmembrane region" description="Helical" evidence="8">
    <location>
        <begin position="345"/>
        <end position="368"/>
    </location>
</feature>
<dbReference type="Gene3D" id="1.20.1250.20">
    <property type="entry name" value="MFS general substrate transporter like domains"/>
    <property type="match status" value="1"/>
</dbReference>
<comment type="subcellular location">
    <subcellularLocation>
        <location evidence="2">Membrane</location>
        <topology evidence="2">Multi-pass membrane protein</topology>
    </subcellularLocation>
</comment>
<name>A0A2T3HL97_9SPHI</name>
<dbReference type="InterPro" id="IPR011701">
    <property type="entry name" value="MFS"/>
</dbReference>
<evidence type="ECO:0000256" key="6">
    <source>
        <dbReference type="ARBA" id="ARBA00022989"/>
    </source>
</evidence>
<keyword evidence="6 8" id="KW-1133">Transmembrane helix</keyword>
<dbReference type="RefSeq" id="WP_107215470.1">
    <property type="nucleotide sequence ID" value="NZ_KZ686269.1"/>
</dbReference>
<dbReference type="AlphaFoldDB" id="A0A2T3HL97"/>
<dbReference type="PROSITE" id="PS50850">
    <property type="entry name" value="MFS"/>
    <property type="match status" value="1"/>
</dbReference>
<evidence type="ECO:0000256" key="3">
    <source>
        <dbReference type="ARBA" id="ARBA00007520"/>
    </source>
</evidence>
<evidence type="ECO:0000313" key="10">
    <source>
        <dbReference type="EMBL" id="PST83210.1"/>
    </source>
</evidence>
<organism evidence="10 11">
    <name type="scientific">Pedobacter yulinensis</name>
    <dbReference type="NCBI Taxonomy" id="2126353"/>
    <lineage>
        <taxon>Bacteria</taxon>
        <taxon>Pseudomonadati</taxon>
        <taxon>Bacteroidota</taxon>
        <taxon>Sphingobacteriia</taxon>
        <taxon>Sphingobacteriales</taxon>
        <taxon>Sphingobacteriaceae</taxon>
        <taxon>Pedobacter</taxon>
    </lineage>
</organism>
<accession>A0A2T3HL97</accession>
<evidence type="ECO:0000256" key="7">
    <source>
        <dbReference type="ARBA" id="ARBA00023136"/>
    </source>
</evidence>
<reference evidence="10 11" key="1">
    <citation type="submission" date="2018-03" db="EMBL/GenBank/DDBJ databases">
        <authorList>
            <person name="Keele B.F."/>
        </authorList>
    </citation>
    <scope>NUCLEOTIDE SEQUENCE [LARGE SCALE GENOMIC DNA]</scope>
    <source>
        <strain evidence="10 11">YL28-9</strain>
    </source>
</reference>
<dbReference type="PRINTS" id="PR01035">
    <property type="entry name" value="TCRTETA"/>
</dbReference>
<comment type="similarity">
    <text evidence="3">Belongs to the major facilitator superfamily. TCR/Tet family.</text>
</comment>
<proteinExistence type="inferred from homology"/>
<comment type="function">
    <text evidence="1">Resistance to tetracycline by an active tetracycline efflux. This is an energy-dependent process that decreases the accumulation of the antibiotic in whole cells. This protein functions as a metal-tetracycline/H(+) antiporter.</text>
</comment>